<comment type="caution">
    <text evidence="2">The sequence shown here is derived from an EMBL/GenBank/DDBJ whole genome shotgun (WGS) entry which is preliminary data.</text>
</comment>
<dbReference type="GO" id="GO:0016491">
    <property type="term" value="F:oxidoreductase activity"/>
    <property type="evidence" value="ECO:0007669"/>
    <property type="project" value="UniProtKB-KW"/>
</dbReference>
<organism evidence="2 3">
    <name type="scientific">Methanofervidicoccus abyssi</name>
    <dbReference type="NCBI Taxonomy" id="2082189"/>
    <lineage>
        <taxon>Archaea</taxon>
        <taxon>Methanobacteriati</taxon>
        <taxon>Methanobacteriota</taxon>
        <taxon>Methanomada group</taxon>
        <taxon>Methanococci</taxon>
        <taxon>Methanococcales</taxon>
        <taxon>Methanofervidicoccus</taxon>
    </lineage>
</organism>
<dbReference type="AlphaFoldDB" id="A0A401HQM9"/>
<dbReference type="EC" id="1.1.1.302" evidence="2"/>
<dbReference type="Pfam" id="PF01751">
    <property type="entry name" value="Toprim"/>
    <property type="match status" value="1"/>
</dbReference>
<dbReference type="PANTHER" id="PTHR39964:SF2">
    <property type="entry name" value="UPF0292 PROTEIN MJ1624"/>
    <property type="match status" value="1"/>
</dbReference>
<evidence type="ECO:0000313" key="2">
    <source>
        <dbReference type="EMBL" id="GBF36566.1"/>
    </source>
</evidence>
<sequence length="135" mass="15784">MKRNSHLQKLIEVIEELKYENSLGIPIIVEGKRDVQSLRKLGIEGIIIPISKVPIFEVVDVLVEEGIKEVILLTDFDRAGRQYAKEIVVEFESKRIKVNRSFRRDILRYAIGLKDIESLYNYVLKNCGEYFIDDW</sequence>
<dbReference type="PROSITE" id="PS50880">
    <property type="entry name" value="TOPRIM"/>
    <property type="match status" value="1"/>
</dbReference>
<dbReference type="InterPro" id="IPR006171">
    <property type="entry name" value="TOPRIM_dom"/>
</dbReference>
<dbReference type="OrthoDB" id="56459at2157"/>
<keyword evidence="2" id="KW-0560">Oxidoreductase</keyword>
<evidence type="ECO:0000259" key="1">
    <source>
        <dbReference type="PROSITE" id="PS50880"/>
    </source>
</evidence>
<proteinExistence type="predicted"/>
<dbReference type="PANTHER" id="PTHR39964">
    <property type="entry name" value="UPF0292 PROTEIN TK1411"/>
    <property type="match status" value="1"/>
</dbReference>
<keyword evidence="3" id="KW-1185">Reference proteome</keyword>
<dbReference type="SUPFAM" id="SSF110455">
    <property type="entry name" value="Toprim domain"/>
    <property type="match status" value="1"/>
</dbReference>
<dbReference type="Proteomes" id="UP000290527">
    <property type="component" value="Unassembled WGS sequence"/>
</dbReference>
<evidence type="ECO:0000313" key="3">
    <source>
        <dbReference type="Proteomes" id="UP000290527"/>
    </source>
</evidence>
<protein>
    <submittedName>
        <fullName evidence="2">2,5-diamino-6-(Ribosylamino)-4(3H)-pyrimidinone 5'-phosphate reductase</fullName>
        <ecNumber evidence="2">1.1.1.302</ecNumber>
    </submittedName>
</protein>
<dbReference type="SMART" id="SM00493">
    <property type="entry name" value="TOPRIM"/>
    <property type="match status" value="1"/>
</dbReference>
<accession>A0A401HQM9</accession>
<reference evidence="2 3" key="1">
    <citation type="journal article" date="2019" name="Int. J. Syst. Evol. Microbiol.">
        <title>Methanofervidicoccus abyssi gen. nov., sp. nov., a hydrogenotrophic methanogen, isolated from a hydrothermal vent chimney in the Mid-Cayman Spreading Center, the Caribbean Sea.</title>
        <authorList>
            <person name="Sakai S."/>
            <person name="Takaki Y."/>
            <person name="Miyazaki M."/>
            <person name="Ogawara M."/>
            <person name="Yanagawa K."/>
            <person name="Miyazaki J."/>
            <person name="Takai K."/>
        </authorList>
    </citation>
    <scope>NUCLEOTIDE SEQUENCE [LARGE SCALE GENOMIC DNA]</scope>
    <source>
        <strain evidence="2 3">HHB</strain>
    </source>
</reference>
<dbReference type="Gene3D" id="3.40.1360.10">
    <property type="match status" value="1"/>
</dbReference>
<gene>
    <name evidence="2" type="ORF">MHHB_P0796</name>
</gene>
<name>A0A401HQM9_9EURY</name>
<dbReference type="EMBL" id="BFAX01000003">
    <property type="protein sequence ID" value="GBF36566.1"/>
    <property type="molecule type" value="Genomic_DNA"/>
</dbReference>
<dbReference type="NCBIfam" id="NF003094">
    <property type="entry name" value="PRK04017.1-5"/>
    <property type="match status" value="1"/>
</dbReference>
<feature type="domain" description="Toprim" evidence="1">
    <location>
        <begin position="24"/>
        <end position="106"/>
    </location>
</feature>
<dbReference type="RefSeq" id="WP_131007331.1">
    <property type="nucleotide sequence ID" value="NZ_BFAX01000003.1"/>
</dbReference>